<evidence type="ECO:0000313" key="6">
    <source>
        <dbReference type="EMBL" id="PMB75682.1"/>
    </source>
</evidence>
<evidence type="ECO:0000313" key="5">
    <source>
        <dbReference type="EMBL" id="MBE9391182.1"/>
    </source>
</evidence>
<keyword evidence="2" id="KW-0406">Ion transport</keyword>
<reference evidence="4" key="2">
    <citation type="journal article" date="2020" name="mSystems">
        <title>Genome- and Community-Level Interaction Insights into Carbon Utilization and Element Cycling Functions of Hydrothermarchaeota in Hydrothermal Sediment.</title>
        <authorList>
            <person name="Zhou Z."/>
            <person name="Liu Y."/>
            <person name="Xu W."/>
            <person name="Pan J."/>
            <person name="Luo Z.H."/>
            <person name="Li M."/>
        </authorList>
    </citation>
    <scope>NUCLEOTIDE SEQUENCE [LARGE SCALE GENOMIC DNA]</scope>
    <source>
        <strain evidence="4">SpSt-1261</strain>
    </source>
</reference>
<dbReference type="EMBL" id="JADEZV010000002">
    <property type="protein sequence ID" value="MBE9391182.1"/>
    <property type="molecule type" value="Genomic_DNA"/>
</dbReference>
<dbReference type="Proteomes" id="UP000237153">
    <property type="component" value="Unassembled WGS sequence"/>
</dbReference>
<dbReference type="PROSITE" id="PS51201">
    <property type="entry name" value="RCK_N"/>
    <property type="match status" value="1"/>
</dbReference>
<dbReference type="RefSeq" id="WP_014557723.1">
    <property type="nucleotide sequence ID" value="NZ_DSFH01000046.1"/>
</dbReference>
<dbReference type="PANTHER" id="PTHR43833:SF5">
    <property type="entry name" value="TRK SYSTEM POTASSIUM UPTAKE PROTEIN TRKA"/>
    <property type="match status" value="1"/>
</dbReference>
<evidence type="ECO:0000259" key="3">
    <source>
        <dbReference type="PROSITE" id="PS51201"/>
    </source>
</evidence>
<dbReference type="Proteomes" id="UP000886076">
    <property type="component" value="Unassembled WGS sequence"/>
</dbReference>
<keyword evidence="1" id="KW-0813">Transport</keyword>
<reference evidence="5" key="3">
    <citation type="submission" date="2020-10" db="EMBL/GenBank/DDBJ databases">
        <title>Fervidococcus fontis strain 3639Fd - the first crenarchaeon capable of growth on lipids.</title>
        <authorList>
            <person name="Kochetkova T.V."/>
            <person name="Elcheninov A.G."/>
            <person name="Toschakov S.V."/>
            <person name="Kublanov I.V."/>
        </authorList>
    </citation>
    <scope>NUCLEOTIDE SEQUENCE</scope>
    <source>
        <strain evidence="5">3639Fd</strain>
    </source>
</reference>
<sequence>MRHVIVGSTHFTTFALKGIREADPSGIIIVIERSIEVATIMAKQVNGKAVAGDLRDKKVLESAEINLADTFFSLTDSDALNIKLCSFAKKDFSVPIVVGLINNPMNYENMREAGADFIIDPTLFLENYVKSIIAIDRPVKYELPNFLGLDILALRPSKLLEGKEALVSFVKNINTKNEVKAIRVLSSKENKPKNIDEIEQGDYLIFAIEKEKSEGFQEKIKDFVKKTLGLKET</sequence>
<dbReference type="AlphaFoldDB" id="A0A2J6NA54"/>
<accession>A0A2J6NA54</accession>
<evidence type="ECO:0000313" key="7">
    <source>
        <dbReference type="Proteomes" id="UP000237153"/>
    </source>
</evidence>
<dbReference type="SUPFAM" id="SSF51735">
    <property type="entry name" value="NAD(P)-binding Rossmann-fold domains"/>
    <property type="match status" value="1"/>
</dbReference>
<dbReference type="GO" id="GO:0006813">
    <property type="term" value="P:potassium ion transport"/>
    <property type="evidence" value="ECO:0007669"/>
    <property type="project" value="InterPro"/>
</dbReference>
<dbReference type="InterPro" id="IPR036291">
    <property type="entry name" value="NAD(P)-bd_dom_sf"/>
</dbReference>
<dbReference type="InterPro" id="IPR003148">
    <property type="entry name" value="RCK_N"/>
</dbReference>
<evidence type="ECO:0000256" key="2">
    <source>
        <dbReference type="ARBA" id="ARBA00023065"/>
    </source>
</evidence>
<dbReference type="Gene3D" id="3.40.50.720">
    <property type="entry name" value="NAD(P)-binding Rossmann-like Domain"/>
    <property type="match status" value="1"/>
</dbReference>
<evidence type="ECO:0000313" key="4">
    <source>
        <dbReference type="EMBL" id="HEW64018.1"/>
    </source>
</evidence>
<protein>
    <submittedName>
        <fullName evidence="6">Trk system potassium transporter TrkA</fullName>
    </submittedName>
    <submittedName>
        <fullName evidence="4">TrkA family potassium uptake protein</fullName>
    </submittedName>
</protein>
<reference evidence="6 7" key="1">
    <citation type="submission" date="2018-01" db="EMBL/GenBank/DDBJ databases">
        <title>Metagenomic assembled genomes from two thermal pools in the Uzon Caldera, Kamchatka, Russia.</title>
        <authorList>
            <person name="Wilkins L."/>
            <person name="Ettinger C."/>
        </authorList>
    </citation>
    <scope>NUCLEOTIDE SEQUENCE [LARGE SCALE GENOMIC DNA]</scope>
    <source>
        <strain evidence="6">ZAV-06</strain>
    </source>
</reference>
<dbReference type="Proteomes" id="UP000652307">
    <property type="component" value="Unassembled WGS sequence"/>
</dbReference>
<gene>
    <name evidence="6" type="ORF">C0188_02155</name>
    <name evidence="4" type="ORF">ENO39_03065</name>
    <name evidence="5" type="ORF">IOK49_03695</name>
</gene>
<evidence type="ECO:0000256" key="1">
    <source>
        <dbReference type="ARBA" id="ARBA00022448"/>
    </source>
</evidence>
<organism evidence="6 7">
    <name type="scientific">Fervidicoccus fontis</name>
    <dbReference type="NCBI Taxonomy" id="683846"/>
    <lineage>
        <taxon>Archaea</taxon>
        <taxon>Thermoproteota</taxon>
        <taxon>Thermoprotei</taxon>
        <taxon>Fervidicoccales</taxon>
        <taxon>Fervidicoccaceae</taxon>
        <taxon>Fervidicoccus</taxon>
    </lineage>
</organism>
<name>A0A2J6NA54_9CREN</name>
<dbReference type="Pfam" id="PF02254">
    <property type="entry name" value="TrkA_N"/>
    <property type="match status" value="1"/>
</dbReference>
<dbReference type="PANTHER" id="PTHR43833">
    <property type="entry name" value="POTASSIUM CHANNEL PROTEIN 2-RELATED-RELATED"/>
    <property type="match status" value="1"/>
</dbReference>
<feature type="domain" description="RCK N-terminal" evidence="3">
    <location>
        <begin position="1"/>
        <end position="119"/>
    </location>
</feature>
<proteinExistence type="predicted"/>
<comment type="caution">
    <text evidence="6">The sequence shown here is derived from an EMBL/GenBank/DDBJ whole genome shotgun (WGS) entry which is preliminary data.</text>
</comment>
<dbReference type="GeneID" id="12449658"/>
<dbReference type="EMBL" id="PNIM01000008">
    <property type="protein sequence ID" value="PMB75682.1"/>
    <property type="molecule type" value="Genomic_DNA"/>
</dbReference>
<dbReference type="EMBL" id="DSFH01000046">
    <property type="protein sequence ID" value="HEW64018.1"/>
    <property type="molecule type" value="Genomic_DNA"/>
</dbReference>
<dbReference type="InterPro" id="IPR050721">
    <property type="entry name" value="Trk_Ktr_HKT_K-transport"/>
</dbReference>